<dbReference type="PROSITE" id="PS50977">
    <property type="entry name" value="HTH_TETR_2"/>
    <property type="match status" value="1"/>
</dbReference>
<proteinExistence type="predicted"/>
<evidence type="ECO:0000256" key="2">
    <source>
        <dbReference type="ARBA" id="ARBA00023125"/>
    </source>
</evidence>
<accession>A0A6J4VIL0</accession>
<dbReference type="PANTHER" id="PTHR30055">
    <property type="entry name" value="HTH-TYPE TRANSCRIPTIONAL REGULATOR RUTR"/>
    <property type="match status" value="1"/>
</dbReference>
<dbReference type="GO" id="GO:0003700">
    <property type="term" value="F:DNA-binding transcription factor activity"/>
    <property type="evidence" value="ECO:0007669"/>
    <property type="project" value="TreeGrafter"/>
</dbReference>
<feature type="DNA-binding region" description="H-T-H motif" evidence="4">
    <location>
        <begin position="37"/>
        <end position="56"/>
    </location>
</feature>
<dbReference type="Gene3D" id="1.10.357.10">
    <property type="entry name" value="Tetracycline Repressor, domain 2"/>
    <property type="match status" value="1"/>
</dbReference>
<gene>
    <name evidence="6" type="ORF">AVDCRST_MAG19-3668</name>
</gene>
<dbReference type="AlphaFoldDB" id="A0A6J4VIL0"/>
<organism evidence="6">
    <name type="scientific">uncultured Thermomicrobiales bacterium</name>
    <dbReference type="NCBI Taxonomy" id="1645740"/>
    <lineage>
        <taxon>Bacteria</taxon>
        <taxon>Pseudomonadati</taxon>
        <taxon>Thermomicrobiota</taxon>
        <taxon>Thermomicrobia</taxon>
        <taxon>Thermomicrobiales</taxon>
        <taxon>environmental samples</taxon>
    </lineage>
</organism>
<dbReference type="PRINTS" id="PR00455">
    <property type="entry name" value="HTHTETR"/>
</dbReference>
<keyword evidence="3" id="KW-0804">Transcription</keyword>
<name>A0A6J4VIL0_9BACT</name>
<dbReference type="InterPro" id="IPR036271">
    <property type="entry name" value="Tet_transcr_reg_TetR-rel_C_sf"/>
</dbReference>
<feature type="domain" description="HTH tetR-type" evidence="5">
    <location>
        <begin position="14"/>
        <end position="74"/>
    </location>
</feature>
<dbReference type="InterPro" id="IPR050109">
    <property type="entry name" value="HTH-type_TetR-like_transc_reg"/>
</dbReference>
<evidence type="ECO:0000313" key="6">
    <source>
        <dbReference type="EMBL" id="CAA9579205.1"/>
    </source>
</evidence>
<keyword evidence="2 4" id="KW-0238">DNA-binding</keyword>
<dbReference type="Pfam" id="PF00440">
    <property type="entry name" value="TetR_N"/>
    <property type="match status" value="1"/>
</dbReference>
<dbReference type="InterPro" id="IPR041474">
    <property type="entry name" value="NicS_C"/>
</dbReference>
<protein>
    <submittedName>
        <fullName evidence="6">Transcriptional regulator, AcrR family</fullName>
    </submittedName>
</protein>
<evidence type="ECO:0000256" key="4">
    <source>
        <dbReference type="PROSITE-ProRule" id="PRU00335"/>
    </source>
</evidence>
<dbReference type="Pfam" id="PF17938">
    <property type="entry name" value="TetR_C_29"/>
    <property type="match status" value="1"/>
</dbReference>
<evidence type="ECO:0000256" key="3">
    <source>
        <dbReference type="ARBA" id="ARBA00023163"/>
    </source>
</evidence>
<dbReference type="InterPro" id="IPR009057">
    <property type="entry name" value="Homeodomain-like_sf"/>
</dbReference>
<dbReference type="PANTHER" id="PTHR30055:SF234">
    <property type="entry name" value="HTH-TYPE TRANSCRIPTIONAL REGULATOR BETI"/>
    <property type="match status" value="1"/>
</dbReference>
<dbReference type="InterPro" id="IPR001647">
    <property type="entry name" value="HTH_TetR"/>
</dbReference>
<dbReference type="SUPFAM" id="SSF46689">
    <property type="entry name" value="Homeodomain-like"/>
    <property type="match status" value="1"/>
</dbReference>
<sequence length="211" mass="22220">MSDGQANPRTRDPDRSREAILDAAESLFADRGYEGTSLQEIGRLAGVSRGTPGYFFGSKEGLYGAVLARAFAAELDLVAGARARATESGGPEAELAAAIGSFVDFLAARPTFVRLVEREALAGGARFRAAPAHAATMAAGLATTADILARGPFRPVDPAQLLLDVLALCWFPIAHATTFARGLGLDPEGADFVETRKRHVVELVLRGVRNG</sequence>
<reference evidence="6" key="1">
    <citation type="submission" date="2020-02" db="EMBL/GenBank/DDBJ databases">
        <authorList>
            <person name="Meier V. D."/>
        </authorList>
    </citation>
    <scope>NUCLEOTIDE SEQUENCE</scope>
    <source>
        <strain evidence="6">AVDCRST_MAG19</strain>
    </source>
</reference>
<keyword evidence="1" id="KW-0805">Transcription regulation</keyword>
<evidence type="ECO:0000256" key="1">
    <source>
        <dbReference type="ARBA" id="ARBA00023015"/>
    </source>
</evidence>
<dbReference type="GO" id="GO:0000976">
    <property type="term" value="F:transcription cis-regulatory region binding"/>
    <property type="evidence" value="ECO:0007669"/>
    <property type="project" value="TreeGrafter"/>
</dbReference>
<evidence type="ECO:0000259" key="5">
    <source>
        <dbReference type="PROSITE" id="PS50977"/>
    </source>
</evidence>
<dbReference type="SUPFAM" id="SSF48498">
    <property type="entry name" value="Tetracyclin repressor-like, C-terminal domain"/>
    <property type="match status" value="1"/>
</dbReference>
<dbReference type="EMBL" id="CADCWL010000206">
    <property type="protein sequence ID" value="CAA9579205.1"/>
    <property type="molecule type" value="Genomic_DNA"/>
</dbReference>